<dbReference type="Proteomes" id="UP001164459">
    <property type="component" value="Chromosome"/>
</dbReference>
<evidence type="ECO:0000313" key="3">
    <source>
        <dbReference type="EMBL" id="WAS91348.1"/>
    </source>
</evidence>
<name>A0ABY7GWI8_9BACT</name>
<organism evidence="3 4">
    <name type="scientific">Nannocystis punicea</name>
    <dbReference type="NCBI Taxonomy" id="2995304"/>
    <lineage>
        <taxon>Bacteria</taxon>
        <taxon>Pseudomonadati</taxon>
        <taxon>Myxococcota</taxon>
        <taxon>Polyangia</taxon>
        <taxon>Nannocystales</taxon>
        <taxon>Nannocystaceae</taxon>
        <taxon>Nannocystis</taxon>
    </lineage>
</organism>
<dbReference type="EMBL" id="CP114040">
    <property type="protein sequence ID" value="WAS91348.1"/>
    <property type="molecule type" value="Genomic_DNA"/>
</dbReference>
<dbReference type="RefSeq" id="WP_269033712.1">
    <property type="nucleotide sequence ID" value="NZ_CP114040.1"/>
</dbReference>
<evidence type="ECO:0000256" key="1">
    <source>
        <dbReference type="SAM" id="MobiDB-lite"/>
    </source>
</evidence>
<feature type="compositionally biased region" description="Polar residues" evidence="1">
    <location>
        <begin position="94"/>
        <end position="110"/>
    </location>
</feature>
<evidence type="ECO:0008006" key="5">
    <source>
        <dbReference type="Google" id="ProtNLM"/>
    </source>
</evidence>
<gene>
    <name evidence="3" type="ORF">O0S08_34605</name>
</gene>
<reference evidence="3" key="1">
    <citation type="submission" date="2022-11" db="EMBL/GenBank/DDBJ databases">
        <title>Minimal conservation of predation-associated metabolite biosynthetic gene clusters underscores biosynthetic potential of Myxococcota including descriptions for ten novel species: Archangium lansinium sp. nov., Myxococcus landrumus sp. nov., Nannocystis bai.</title>
        <authorList>
            <person name="Ahearne A."/>
            <person name="Stevens C."/>
            <person name="Dowd S."/>
        </authorList>
    </citation>
    <scope>NUCLEOTIDE SEQUENCE</scope>
    <source>
        <strain evidence="3">Fl3</strain>
    </source>
</reference>
<evidence type="ECO:0000256" key="2">
    <source>
        <dbReference type="SAM" id="SignalP"/>
    </source>
</evidence>
<feature type="compositionally biased region" description="Low complexity" evidence="1">
    <location>
        <begin position="54"/>
        <end position="89"/>
    </location>
</feature>
<sequence>MRSYSFTCLSLVFAVALACDSKGDGSGSDTSDVGNSTTEDAGTDGESSTGGSGDQPATTTAGPGTATSPGTSVGSDGSDTDDTATSTSGYDPTHGTTNPTSQGSDVTSAGTDGPVIEPVPCEGEPVVLDVASLAYTQGQIPPDPDPTGEGSSGGSGGEPVDPDTLYVRLSSQAATCADPSTGLDCGGNWAVTIRIPTAFQTPGLYHLAGLDVTGTGMITSEEPSECGFGGGTFGASFELISVDDKEVVGRLCHVDFGFLDILDEDVNLEGSFTAPRCQ</sequence>
<keyword evidence="2" id="KW-0732">Signal</keyword>
<evidence type="ECO:0000313" key="4">
    <source>
        <dbReference type="Proteomes" id="UP001164459"/>
    </source>
</evidence>
<feature type="signal peptide" evidence="2">
    <location>
        <begin position="1"/>
        <end position="18"/>
    </location>
</feature>
<accession>A0ABY7GWI8</accession>
<proteinExistence type="predicted"/>
<keyword evidence="4" id="KW-1185">Reference proteome</keyword>
<feature type="compositionally biased region" description="Low complexity" evidence="1">
    <location>
        <begin position="27"/>
        <end position="47"/>
    </location>
</feature>
<protein>
    <recommendedName>
        <fullName evidence="5">Lipoprotein</fullName>
    </recommendedName>
</protein>
<feature type="region of interest" description="Disordered" evidence="1">
    <location>
        <begin position="21"/>
        <end position="121"/>
    </location>
</feature>
<feature type="region of interest" description="Disordered" evidence="1">
    <location>
        <begin position="137"/>
        <end position="163"/>
    </location>
</feature>
<dbReference type="PROSITE" id="PS51257">
    <property type="entry name" value="PROKAR_LIPOPROTEIN"/>
    <property type="match status" value="1"/>
</dbReference>
<feature type="chain" id="PRO_5047548788" description="Lipoprotein" evidence="2">
    <location>
        <begin position="19"/>
        <end position="278"/>
    </location>
</feature>